<gene>
    <name evidence="2" type="ORF">GCM10009854_02090</name>
</gene>
<dbReference type="Gene3D" id="1.10.287.1060">
    <property type="entry name" value="ESAT-6-like"/>
    <property type="match status" value="1"/>
</dbReference>
<feature type="compositionally biased region" description="Gly residues" evidence="1">
    <location>
        <begin position="407"/>
        <end position="455"/>
    </location>
</feature>
<feature type="region of interest" description="Disordered" evidence="1">
    <location>
        <begin position="1"/>
        <end position="65"/>
    </location>
</feature>
<dbReference type="InterPro" id="IPR036689">
    <property type="entry name" value="ESAT-6-like_sf"/>
</dbReference>
<accession>A0ABP5SGN7</accession>
<feature type="compositionally biased region" description="Low complexity" evidence="1">
    <location>
        <begin position="535"/>
        <end position="558"/>
    </location>
</feature>
<feature type="compositionally biased region" description="Low complexity" evidence="1">
    <location>
        <begin position="456"/>
        <end position="465"/>
    </location>
</feature>
<feature type="compositionally biased region" description="Low complexity" evidence="1">
    <location>
        <begin position="729"/>
        <end position="738"/>
    </location>
</feature>
<reference evidence="3" key="1">
    <citation type="journal article" date="2019" name="Int. J. Syst. Evol. Microbiol.">
        <title>The Global Catalogue of Microorganisms (GCM) 10K type strain sequencing project: providing services to taxonomists for standard genome sequencing and annotation.</title>
        <authorList>
            <consortium name="The Broad Institute Genomics Platform"/>
            <consortium name="The Broad Institute Genome Sequencing Center for Infectious Disease"/>
            <person name="Wu L."/>
            <person name="Ma J."/>
        </authorList>
    </citation>
    <scope>NUCLEOTIDE SEQUENCE [LARGE SCALE GENOMIC DNA]</scope>
    <source>
        <strain evidence="3">JCM 16221</strain>
    </source>
</reference>
<feature type="compositionally biased region" description="Basic and acidic residues" evidence="1">
    <location>
        <begin position="20"/>
        <end position="65"/>
    </location>
</feature>
<feature type="compositionally biased region" description="Pro residues" evidence="1">
    <location>
        <begin position="559"/>
        <end position="573"/>
    </location>
</feature>
<organism evidence="2 3">
    <name type="scientific">Saccharopolyspora halophila</name>
    <dbReference type="NCBI Taxonomy" id="405551"/>
    <lineage>
        <taxon>Bacteria</taxon>
        <taxon>Bacillati</taxon>
        <taxon>Actinomycetota</taxon>
        <taxon>Actinomycetes</taxon>
        <taxon>Pseudonocardiales</taxon>
        <taxon>Pseudonocardiaceae</taxon>
        <taxon>Saccharopolyspora</taxon>
    </lineage>
</organism>
<feature type="region of interest" description="Disordered" evidence="1">
    <location>
        <begin position="386"/>
        <end position="880"/>
    </location>
</feature>
<evidence type="ECO:0000313" key="2">
    <source>
        <dbReference type="EMBL" id="GAA2330815.1"/>
    </source>
</evidence>
<evidence type="ECO:0000313" key="3">
    <source>
        <dbReference type="Proteomes" id="UP001501218"/>
    </source>
</evidence>
<name>A0ABP5SGN7_9PSEU</name>
<evidence type="ECO:0000256" key="1">
    <source>
        <dbReference type="SAM" id="MobiDB-lite"/>
    </source>
</evidence>
<dbReference type="SUPFAM" id="SSF140453">
    <property type="entry name" value="EsxAB dimer-like"/>
    <property type="match status" value="1"/>
</dbReference>
<feature type="compositionally biased region" description="Gly residues" evidence="1">
    <location>
        <begin position="838"/>
        <end position="859"/>
    </location>
</feature>
<comment type="caution">
    <text evidence="2">The sequence shown here is derived from an EMBL/GenBank/DDBJ whole genome shotgun (WGS) entry which is preliminary data.</text>
</comment>
<protein>
    <recommendedName>
        <fullName evidence="4">WXG100 family type VII secretion target</fullName>
    </recommendedName>
</protein>
<feature type="compositionally biased region" description="Low complexity" evidence="1">
    <location>
        <begin position="691"/>
        <end position="722"/>
    </location>
</feature>
<sequence length="897" mass="90362">MTASSGNAYDPSPQYPSWSEIKKVLEDPDVPEEHKRSLVRDIRADEHTYKSEVGHRARDADENSLDARDQFDSELSKYEQKFKVQYDKTSDAADGDDINDAYDAAKKAGKKESNYDDAVQGNKGALEDITRKASDGGAGCSNSNEILDKGQPALAYFANFGPEYQKLDGFMRENPPKGDFGKDGVQKRYDEQRDINFANFEADANGLREAARKQNAQSQKMADRMKSVWGSWSGAASNASQQNFADISTGAAKVGDYLDNTAQVITDAIHHVSKACVQKADGVLDAITNVDTVGGRNSAQISCIIEVAKGTADDDTVIEVCGYFGIDATSCDSDDYTPPATRQAIKWVQTTFVPDFEAKYKAFDEICSTAKETVNKHWKTLTEHLGGLEEDPFKNPGGEQDYKPGEQGAGGQQGAGQQGSGGGPGTGGGPGGGGGTGGGGAGAGAGGGGTGGGAGAPEAPKMPETPAMPEPPQMPQPTAPGAPGAEGEKVTLGAGEDAVSVQEPGSDGTTRVELIGEDGQPKTYAVDFGQGGPGAAEPGPMPGQAMPGQTGPGQAMPGQPVPGQPAPGQPVPGAPGADQVAGDQRQTGPQPVPVQPGPDGTAVIQEGDRTITLEQGQDGEIEVNVDNGGDEPPLNQTIDFGDEPQAPALGDEGVGGGPVPGEPPSFAPEAGPGASGGPVPGEPPASLAQDPVAQAERPAEPVAAPAAEASPPGFADSPAAAGAAGGTPGVPTAPTASAFGGPVPGEPAMTTPQASGMNAFTSGEGVQNSFGSAAGNLFGDDGAGPGEQPGGSKGSAGLSSLGGGDAAASPHNTGSTGMSSLGGDASGAGQQGQSSAATGGGMMGGGMMGGGAGQGQGGGDQERTNDSPWRTEGQLFDDGVEASNVRFRSVLGEDRDR</sequence>
<feature type="compositionally biased region" description="Pro residues" evidence="1">
    <location>
        <begin position="466"/>
        <end position="480"/>
    </location>
</feature>
<feature type="compositionally biased region" description="Gly residues" evidence="1">
    <location>
        <begin position="781"/>
        <end position="805"/>
    </location>
</feature>
<dbReference type="Proteomes" id="UP001501218">
    <property type="component" value="Unassembled WGS sequence"/>
</dbReference>
<evidence type="ECO:0008006" key="4">
    <source>
        <dbReference type="Google" id="ProtNLM"/>
    </source>
</evidence>
<feature type="compositionally biased region" description="Polar residues" evidence="1">
    <location>
        <begin position="750"/>
        <end position="771"/>
    </location>
</feature>
<dbReference type="RefSeq" id="WP_344125434.1">
    <property type="nucleotide sequence ID" value="NZ_BAAARA010000001.1"/>
</dbReference>
<dbReference type="EMBL" id="BAAARA010000001">
    <property type="protein sequence ID" value="GAA2330815.1"/>
    <property type="molecule type" value="Genomic_DNA"/>
</dbReference>
<keyword evidence="3" id="KW-1185">Reference proteome</keyword>
<proteinExistence type="predicted"/>